<dbReference type="EMBL" id="BART01010227">
    <property type="protein sequence ID" value="GAG86728.1"/>
    <property type="molecule type" value="Genomic_DNA"/>
</dbReference>
<name>X1BRD4_9ZZZZ</name>
<sequence length="31" mass="3216">IDDTSGDIRLEEIQGEVAIDDGSGSIRVQGA</sequence>
<comment type="caution">
    <text evidence="1">The sequence shown here is derived from an EMBL/GenBank/DDBJ whole genome shotgun (WGS) entry which is preliminary data.</text>
</comment>
<protein>
    <recommendedName>
        <fullName evidence="2">Adhesin domain-containing protein</fullName>
    </recommendedName>
</protein>
<organism evidence="1">
    <name type="scientific">marine sediment metagenome</name>
    <dbReference type="NCBI Taxonomy" id="412755"/>
    <lineage>
        <taxon>unclassified sequences</taxon>
        <taxon>metagenomes</taxon>
        <taxon>ecological metagenomes</taxon>
    </lineage>
</organism>
<reference evidence="1" key="1">
    <citation type="journal article" date="2014" name="Front. Microbiol.">
        <title>High frequency of phylogenetically diverse reductive dehalogenase-homologous genes in deep subseafloor sedimentary metagenomes.</title>
        <authorList>
            <person name="Kawai M."/>
            <person name="Futagami T."/>
            <person name="Toyoda A."/>
            <person name="Takaki Y."/>
            <person name="Nishi S."/>
            <person name="Hori S."/>
            <person name="Arai W."/>
            <person name="Tsubouchi T."/>
            <person name="Morono Y."/>
            <person name="Uchiyama I."/>
            <person name="Ito T."/>
            <person name="Fujiyama A."/>
            <person name="Inagaki F."/>
            <person name="Takami H."/>
        </authorList>
    </citation>
    <scope>NUCLEOTIDE SEQUENCE</scope>
    <source>
        <strain evidence="1">Expedition CK06-06</strain>
    </source>
</reference>
<feature type="non-terminal residue" evidence="1">
    <location>
        <position position="1"/>
    </location>
</feature>
<gene>
    <name evidence="1" type="ORF">S01H4_22342</name>
</gene>
<evidence type="ECO:0008006" key="2">
    <source>
        <dbReference type="Google" id="ProtNLM"/>
    </source>
</evidence>
<accession>X1BRD4</accession>
<dbReference type="AlphaFoldDB" id="X1BRD4"/>
<evidence type="ECO:0000313" key="1">
    <source>
        <dbReference type="EMBL" id="GAG86728.1"/>
    </source>
</evidence>
<proteinExistence type="predicted"/>